<dbReference type="EMBL" id="VIGI01000001">
    <property type="protein sequence ID" value="KAB8305187.1"/>
    <property type="molecule type" value="Genomic_DNA"/>
</dbReference>
<sequence length="91" mass="9999">MSSSCRPKSTSTKSLHRPKKISTAVDKNPAHTYRSRYIPNQCRGANIPHQTTNKRVTIGNTIAACTTMVLEEIRGVGEEGRVTSSLEKKGE</sequence>
<evidence type="ECO:0000313" key="2">
    <source>
        <dbReference type="EMBL" id="KAB8305187.1"/>
    </source>
</evidence>
<feature type="compositionally biased region" description="Polar residues" evidence="1">
    <location>
        <begin position="1"/>
        <end position="13"/>
    </location>
</feature>
<proteinExistence type="predicted"/>
<protein>
    <submittedName>
        <fullName evidence="2">Uncharacterized protein</fullName>
    </submittedName>
</protein>
<comment type="caution">
    <text evidence="2">The sequence shown here is derived from an EMBL/GenBank/DDBJ whole genome shotgun (WGS) entry which is preliminary data.</text>
</comment>
<evidence type="ECO:0000256" key="1">
    <source>
        <dbReference type="SAM" id="MobiDB-lite"/>
    </source>
</evidence>
<reference evidence="2 3" key="1">
    <citation type="submission" date="2019-06" db="EMBL/GenBank/DDBJ databases">
        <title>Genome Sequence of the Brown Rot Fungal Pathogen Monilinia laxa.</title>
        <authorList>
            <person name="De Miccolis Angelini R.M."/>
            <person name="Landi L."/>
            <person name="Abate D."/>
            <person name="Pollastro S."/>
            <person name="Romanazzi G."/>
            <person name="Faretra F."/>
        </authorList>
    </citation>
    <scope>NUCLEOTIDE SEQUENCE [LARGE SCALE GENOMIC DNA]</scope>
    <source>
        <strain evidence="2 3">Mlax316</strain>
    </source>
</reference>
<accession>A0A5N6KNH1</accession>
<organism evidence="2 3">
    <name type="scientific">Monilinia laxa</name>
    <name type="common">Brown rot fungus</name>
    <name type="synonym">Sclerotinia laxa</name>
    <dbReference type="NCBI Taxonomy" id="61186"/>
    <lineage>
        <taxon>Eukaryota</taxon>
        <taxon>Fungi</taxon>
        <taxon>Dikarya</taxon>
        <taxon>Ascomycota</taxon>
        <taxon>Pezizomycotina</taxon>
        <taxon>Leotiomycetes</taxon>
        <taxon>Helotiales</taxon>
        <taxon>Sclerotiniaceae</taxon>
        <taxon>Monilinia</taxon>
    </lineage>
</organism>
<feature type="region of interest" description="Disordered" evidence="1">
    <location>
        <begin position="1"/>
        <end position="33"/>
    </location>
</feature>
<dbReference type="AlphaFoldDB" id="A0A5N6KNH1"/>
<gene>
    <name evidence="2" type="ORF">EYC80_004477</name>
</gene>
<keyword evidence="3" id="KW-1185">Reference proteome</keyword>
<dbReference type="Proteomes" id="UP000326757">
    <property type="component" value="Unassembled WGS sequence"/>
</dbReference>
<evidence type="ECO:0000313" key="3">
    <source>
        <dbReference type="Proteomes" id="UP000326757"/>
    </source>
</evidence>
<name>A0A5N6KNH1_MONLA</name>